<reference evidence="2" key="1">
    <citation type="submission" date="2014-04" db="EMBL/GenBank/DDBJ databases">
        <title>Evolutionary Origins and Diversification of the Mycorrhizal Mutualists.</title>
        <authorList>
            <consortium name="DOE Joint Genome Institute"/>
            <consortium name="Mycorrhizal Genomics Consortium"/>
            <person name="Kohler A."/>
            <person name="Kuo A."/>
            <person name="Nagy L.G."/>
            <person name="Floudas D."/>
            <person name="Copeland A."/>
            <person name="Barry K.W."/>
            <person name="Cichocki N."/>
            <person name="Veneault-Fourrey C."/>
            <person name="LaButti K."/>
            <person name="Lindquist E.A."/>
            <person name="Lipzen A."/>
            <person name="Lundell T."/>
            <person name="Morin E."/>
            <person name="Murat C."/>
            <person name="Riley R."/>
            <person name="Ohm R."/>
            <person name="Sun H."/>
            <person name="Tunlid A."/>
            <person name="Henrissat B."/>
            <person name="Grigoriev I.V."/>
            <person name="Hibbett D.S."/>
            <person name="Martin F."/>
        </authorList>
    </citation>
    <scope>NUCLEOTIDE SEQUENCE [LARGE SCALE GENOMIC DNA]</scope>
    <source>
        <strain evidence="2">FD-334 SS-4</strain>
    </source>
</reference>
<organism evidence="1 2">
    <name type="scientific">Hypholoma sublateritium (strain FD-334 SS-4)</name>
    <dbReference type="NCBI Taxonomy" id="945553"/>
    <lineage>
        <taxon>Eukaryota</taxon>
        <taxon>Fungi</taxon>
        <taxon>Dikarya</taxon>
        <taxon>Basidiomycota</taxon>
        <taxon>Agaricomycotina</taxon>
        <taxon>Agaricomycetes</taxon>
        <taxon>Agaricomycetidae</taxon>
        <taxon>Agaricales</taxon>
        <taxon>Agaricineae</taxon>
        <taxon>Strophariaceae</taxon>
        <taxon>Hypholoma</taxon>
    </lineage>
</organism>
<dbReference type="InterPro" id="IPR004242">
    <property type="entry name" value="Transposase_21"/>
</dbReference>
<dbReference type="STRING" id="945553.A0A0D2P7Y2"/>
<keyword evidence="2" id="KW-1185">Reference proteome</keyword>
<evidence type="ECO:0000313" key="2">
    <source>
        <dbReference type="Proteomes" id="UP000054270"/>
    </source>
</evidence>
<dbReference type="PANTHER" id="PTHR46579:SF1">
    <property type="entry name" value="F5_8 TYPE C DOMAIN-CONTAINING PROTEIN"/>
    <property type="match status" value="1"/>
</dbReference>
<evidence type="ECO:0000313" key="1">
    <source>
        <dbReference type="EMBL" id="KJA16470.1"/>
    </source>
</evidence>
<dbReference type="PANTHER" id="PTHR46579">
    <property type="entry name" value="F5/8 TYPE C DOMAIN-CONTAINING PROTEIN-RELATED"/>
    <property type="match status" value="1"/>
</dbReference>
<sequence length="687" mass="77801">QSASQRDIISKLEANNGILSSYDDFFHGSDYLNNVKKGKIGNDDIILMLSIDGAQLYAHKASDCWIYIWVILDLSPDERYKKKHVLPGGFIPGPNKPKNLDSFLFPGLHHLCSLQREGLHIWDASTDRLFTSGLFLGLNTADGPGMAYLNGLVGHHGKYGCRLYCSVPGRHKPNGPHYYPALLKPDDYVMQGCDHGDLSHYVSTSTSSNWYLQNLRCLLQSPNETQYKKRRLETGITKPTIFLGVMSDRILGIPGCFGSDVMHLGSFNLADLLVSLWRGQLDNEQTDPVSTWPWAVLQGSTWERHGKAVADATPYLPGSFDRPPRNIADKINSGYKAWEWLLYLYGLAPALLYDILPQPYYSHFCKLVRGMKIIQQHHIKTSDLITAEHLLRSFAHEFETIYYQRRVDRLHFCRQSIHALLHLAPEVTRIGPPICSSQWTMERTIGNLGEEIRQPSNPYANLSQRGLLRCQMNALIAMVPDLQHLPPVLPRGGIDLGKGYALLRAQDRYDRAMRPCEARALAVYIQNLEGSNSGFTHCPKIARWARLRLPNGQVARSQWKEVQKPLTKVRMSRNIKFSTDNKSQFAEVYFYFRCRNHGREMTLAVISVYSEPREDLLEASHGTLVSCQYFGDNALEVIEVSCIESVVAMVPHNPPHAMDTESHFFLIERPGLDIVNLGNIHECITDT</sequence>
<protein>
    <submittedName>
        <fullName evidence="1">Uncharacterized protein</fullName>
    </submittedName>
</protein>
<dbReference type="EMBL" id="KN817620">
    <property type="protein sequence ID" value="KJA16470.1"/>
    <property type="molecule type" value="Genomic_DNA"/>
</dbReference>
<accession>A0A0D2P7Y2</accession>
<dbReference type="Pfam" id="PF02992">
    <property type="entry name" value="Transposase_21"/>
    <property type="match status" value="1"/>
</dbReference>
<name>A0A0D2P7Y2_HYPSF</name>
<dbReference type="OrthoDB" id="2669721at2759"/>
<feature type="non-terminal residue" evidence="1">
    <location>
        <position position="1"/>
    </location>
</feature>
<dbReference type="AlphaFoldDB" id="A0A0D2P7Y2"/>
<dbReference type="Proteomes" id="UP000054270">
    <property type="component" value="Unassembled WGS sequence"/>
</dbReference>
<proteinExistence type="predicted"/>
<dbReference type="OMA" id="SICWIDI"/>
<gene>
    <name evidence="1" type="ORF">HYPSUDRAFT_147681</name>
</gene>